<reference evidence="5" key="1">
    <citation type="submission" date="2020-07" db="EMBL/GenBank/DDBJ databases">
        <title>Huge and variable diversity of episymbiotic CPR bacteria and DPANN archaea in groundwater ecosystems.</title>
        <authorList>
            <person name="He C.Y."/>
            <person name="Keren R."/>
            <person name="Whittaker M."/>
            <person name="Farag I.F."/>
            <person name="Doudna J."/>
            <person name="Cate J.H.D."/>
            <person name="Banfield J.F."/>
        </authorList>
    </citation>
    <scope>NUCLEOTIDE SEQUENCE</scope>
    <source>
        <strain evidence="5">NC_groundwater_672_Ag_B-0.1um_62_36</strain>
    </source>
</reference>
<dbReference type="InterPro" id="IPR009014">
    <property type="entry name" value="Transketo_C/PFOR_II"/>
</dbReference>
<evidence type="ECO:0000313" key="5">
    <source>
        <dbReference type="EMBL" id="MBI2877847.1"/>
    </source>
</evidence>
<comment type="cofactor">
    <cofactor evidence="1">
        <name>thiamine diphosphate</name>
        <dbReference type="ChEBI" id="CHEBI:58937"/>
    </cofactor>
</comment>
<dbReference type="FunFam" id="3.40.50.920:FF:000001">
    <property type="entry name" value="Pyruvate dehydrogenase E1 beta subunit"/>
    <property type="match status" value="1"/>
</dbReference>
<keyword evidence="2" id="KW-0560">Oxidoreductase</keyword>
<dbReference type="Proteomes" id="UP000769766">
    <property type="component" value="Unassembled WGS sequence"/>
</dbReference>
<dbReference type="SUPFAM" id="SSF52922">
    <property type="entry name" value="TK C-terminal domain-like"/>
    <property type="match status" value="1"/>
</dbReference>
<dbReference type="GO" id="GO:0016491">
    <property type="term" value="F:oxidoreductase activity"/>
    <property type="evidence" value="ECO:0007669"/>
    <property type="project" value="UniProtKB-KW"/>
</dbReference>
<accession>A0A932CR47</accession>
<dbReference type="Gene3D" id="3.40.50.970">
    <property type="match status" value="1"/>
</dbReference>
<feature type="domain" description="Transketolase-like pyrimidine-binding" evidence="4">
    <location>
        <begin position="4"/>
        <end position="179"/>
    </location>
</feature>
<dbReference type="PANTHER" id="PTHR43257:SF2">
    <property type="entry name" value="PYRUVATE DEHYDROGENASE E1 COMPONENT SUBUNIT BETA"/>
    <property type="match status" value="1"/>
</dbReference>
<evidence type="ECO:0000313" key="6">
    <source>
        <dbReference type="Proteomes" id="UP000769766"/>
    </source>
</evidence>
<evidence type="ECO:0000256" key="3">
    <source>
        <dbReference type="ARBA" id="ARBA00023052"/>
    </source>
</evidence>
<dbReference type="AlphaFoldDB" id="A0A932CR47"/>
<dbReference type="NCBIfam" id="NF006667">
    <property type="entry name" value="PRK09212.1"/>
    <property type="match status" value="1"/>
</dbReference>
<evidence type="ECO:0000259" key="4">
    <source>
        <dbReference type="SMART" id="SM00861"/>
    </source>
</evidence>
<dbReference type="Pfam" id="PF02779">
    <property type="entry name" value="Transket_pyr"/>
    <property type="match status" value="1"/>
</dbReference>
<dbReference type="CDD" id="cd07036">
    <property type="entry name" value="TPP_PYR_E1-PDHc-beta_like"/>
    <property type="match status" value="1"/>
</dbReference>
<dbReference type="InterPro" id="IPR005475">
    <property type="entry name" value="Transketolase-like_Pyr-bd"/>
</dbReference>
<comment type="caution">
    <text evidence="5">The sequence shown here is derived from an EMBL/GenBank/DDBJ whole genome shotgun (WGS) entry which is preliminary data.</text>
</comment>
<sequence length="323" mass="35304">MKNISFRDALREAMREEMLRDESVFVAGEDVEIMGGAFGVTKGLVEQFGKKRVRNTPISEVAIIGCAVGAAATGLRPVVEIMIMDFITVCMDQIVNQAAKMRYMFGGKIRLPLVIRTASGAGFASAAQHSQSLEAWFTHVPGIKVVMPATPYDAKGLLKSAIRDDNPVLFIEPKGLYRFRQEVTEEDYTLPLGKAEVKREGRDVTVVTYGQMVHTALAAAQRLESERIGLEVIDLRSLSPLDKGAILSSVEKTGRLIVLHEACKTGGFGAEVAALVAEEGFDLLDAPIRRVAAPDIPVPYTTPLERFYIPDEKDLIAAVREIV</sequence>
<protein>
    <submittedName>
        <fullName evidence="5">Alpha-ketoacid dehydrogenase subunit beta</fullName>
    </submittedName>
</protein>
<dbReference type="InterPro" id="IPR029061">
    <property type="entry name" value="THDP-binding"/>
</dbReference>
<dbReference type="InterPro" id="IPR033248">
    <property type="entry name" value="Transketolase_C"/>
</dbReference>
<dbReference type="SUPFAM" id="SSF52518">
    <property type="entry name" value="Thiamin diphosphate-binding fold (THDP-binding)"/>
    <property type="match status" value="1"/>
</dbReference>
<proteinExistence type="predicted"/>
<evidence type="ECO:0000256" key="2">
    <source>
        <dbReference type="ARBA" id="ARBA00023002"/>
    </source>
</evidence>
<dbReference type="Gene3D" id="3.40.50.920">
    <property type="match status" value="1"/>
</dbReference>
<dbReference type="EMBL" id="JACPRF010000407">
    <property type="protein sequence ID" value="MBI2877847.1"/>
    <property type="molecule type" value="Genomic_DNA"/>
</dbReference>
<evidence type="ECO:0000256" key="1">
    <source>
        <dbReference type="ARBA" id="ARBA00001964"/>
    </source>
</evidence>
<keyword evidence="3" id="KW-0786">Thiamine pyrophosphate</keyword>
<gene>
    <name evidence="5" type="ORF">HYY20_13310</name>
</gene>
<name>A0A932CR47_UNCTE</name>
<organism evidence="5 6">
    <name type="scientific">Tectimicrobiota bacterium</name>
    <dbReference type="NCBI Taxonomy" id="2528274"/>
    <lineage>
        <taxon>Bacteria</taxon>
        <taxon>Pseudomonadati</taxon>
        <taxon>Nitrospinota/Tectimicrobiota group</taxon>
        <taxon>Candidatus Tectimicrobiota</taxon>
    </lineage>
</organism>
<dbReference type="FunFam" id="3.40.50.970:FF:000001">
    <property type="entry name" value="Pyruvate dehydrogenase E1 beta subunit"/>
    <property type="match status" value="1"/>
</dbReference>
<dbReference type="PANTHER" id="PTHR43257">
    <property type="entry name" value="PYRUVATE DEHYDROGENASE E1 COMPONENT BETA SUBUNIT"/>
    <property type="match status" value="1"/>
</dbReference>
<dbReference type="SMART" id="SM00861">
    <property type="entry name" value="Transket_pyr"/>
    <property type="match status" value="1"/>
</dbReference>
<dbReference type="Pfam" id="PF02780">
    <property type="entry name" value="Transketolase_C"/>
    <property type="match status" value="1"/>
</dbReference>